<evidence type="ECO:0000256" key="1">
    <source>
        <dbReference type="SAM" id="MobiDB-lite"/>
    </source>
</evidence>
<feature type="compositionally biased region" description="Basic residues" evidence="1">
    <location>
        <begin position="25"/>
        <end position="35"/>
    </location>
</feature>
<feature type="region of interest" description="Disordered" evidence="1">
    <location>
        <begin position="113"/>
        <end position="190"/>
    </location>
</feature>
<feature type="region of interest" description="Disordered" evidence="1">
    <location>
        <begin position="211"/>
        <end position="254"/>
    </location>
</feature>
<feature type="compositionally biased region" description="Polar residues" evidence="1">
    <location>
        <begin position="238"/>
        <end position="254"/>
    </location>
</feature>
<dbReference type="Proteomes" id="UP000799640">
    <property type="component" value="Unassembled WGS sequence"/>
</dbReference>
<accession>A0A6G1I7M7</accession>
<feature type="compositionally biased region" description="Basic and acidic residues" evidence="1">
    <location>
        <begin position="175"/>
        <end position="190"/>
    </location>
</feature>
<feature type="compositionally biased region" description="Basic and acidic residues" evidence="1">
    <location>
        <begin position="36"/>
        <end position="65"/>
    </location>
</feature>
<proteinExistence type="predicted"/>
<dbReference type="EMBL" id="ML996688">
    <property type="protein sequence ID" value="KAF2404126.1"/>
    <property type="molecule type" value="Genomic_DNA"/>
</dbReference>
<reference evidence="2" key="1">
    <citation type="journal article" date="2020" name="Stud. Mycol.">
        <title>101 Dothideomycetes genomes: a test case for predicting lifestyles and emergence of pathogens.</title>
        <authorList>
            <person name="Haridas S."/>
            <person name="Albert R."/>
            <person name="Binder M."/>
            <person name="Bloem J."/>
            <person name="Labutti K."/>
            <person name="Salamov A."/>
            <person name="Andreopoulos B."/>
            <person name="Baker S."/>
            <person name="Barry K."/>
            <person name="Bills G."/>
            <person name="Bluhm B."/>
            <person name="Cannon C."/>
            <person name="Castanera R."/>
            <person name="Culley D."/>
            <person name="Daum C."/>
            <person name="Ezra D."/>
            <person name="Gonzalez J."/>
            <person name="Henrissat B."/>
            <person name="Kuo A."/>
            <person name="Liang C."/>
            <person name="Lipzen A."/>
            <person name="Lutzoni F."/>
            <person name="Magnuson J."/>
            <person name="Mondo S."/>
            <person name="Nolan M."/>
            <person name="Ohm R."/>
            <person name="Pangilinan J."/>
            <person name="Park H.-J."/>
            <person name="Ramirez L."/>
            <person name="Alfaro M."/>
            <person name="Sun H."/>
            <person name="Tritt A."/>
            <person name="Yoshinaga Y."/>
            <person name="Zwiers L.-H."/>
            <person name="Turgeon B."/>
            <person name="Goodwin S."/>
            <person name="Spatafora J."/>
            <person name="Crous P."/>
            <person name="Grigoriev I."/>
        </authorList>
    </citation>
    <scope>NUCLEOTIDE SEQUENCE</scope>
    <source>
        <strain evidence="2">CBS 262.69</strain>
    </source>
</reference>
<gene>
    <name evidence="2" type="ORF">EJ06DRAFT_546115</name>
</gene>
<protein>
    <submittedName>
        <fullName evidence="2">Uncharacterized protein</fullName>
    </submittedName>
</protein>
<name>A0A6G1I7M7_9PEZI</name>
<feature type="compositionally biased region" description="Polar residues" evidence="1">
    <location>
        <begin position="284"/>
        <end position="299"/>
    </location>
</feature>
<feature type="compositionally biased region" description="Basic and acidic residues" evidence="1">
    <location>
        <begin position="73"/>
        <end position="85"/>
    </location>
</feature>
<evidence type="ECO:0000313" key="2">
    <source>
        <dbReference type="EMBL" id="KAF2404126.1"/>
    </source>
</evidence>
<dbReference type="OrthoDB" id="3691720at2759"/>
<evidence type="ECO:0000313" key="3">
    <source>
        <dbReference type="Proteomes" id="UP000799640"/>
    </source>
</evidence>
<feature type="compositionally biased region" description="Basic and acidic residues" evidence="1">
    <location>
        <begin position="1"/>
        <end position="11"/>
    </location>
</feature>
<feature type="compositionally biased region" description="Polar residues" evidence="1">
    <location>
        <begin position="163"/>
        <end position="174"/>
    </location>
</feature>
<keyword evidence="3" id="KW-1185">Reference proteome</keyword>
<organism evidence="2 3">
    <name type="scientific">Trichodelitschia bisporula</name>
    <dbReference type="NCBI Taxonomy" id="703511"/>
    <lineage>
        <taxon>Eukaryota</taxon>
        <taxon>Fungi</taxon>
        <taxon>Dikarya</taxon>
        <taxon>Ascomycota</taxon>
        <taxon>Pezizomycotina</taxon>
        <taxon>Dothideomycetes</taxon>
        <taxon>Dothideomycetes incertae sedis</taxon>
        <taxon>Phaeotrichales</taxon>
        <taxon>Phaeotrichaceae</taxon>
        <taxon>Trichodelitschia</taxon>
    </lineage>
</organism>
<feature type="region of interest" description="Disordered" evidence="1">
    <location>
        <begin position="1"/>
        <end position="89"/>
    </location>
</feature>
<sequence length="361" mass="40598">MPPKQYEEKAMSFRPETYAPMTSKQAKKQYNKHGPRLTEKELKRLEQSAADDQRAQMLRDQEKRRKEARKKREIQQQREEEKRQELGIGLATQLAGYNRTQIKTKNWMENFVGLKRKRPSEECQPETPKSPQPVSPPPASSPPPITPVPVIKLSLGPGPASPVITSSSPKSTDSPLRKDKPYEPTPEKPDIMAEIARVENLLACFKDAHARDPSMENKTTVAEPKAPTTPPAKAPQKITQPQFQDAPQSSGFEQFGWSTQDLSEALEISFKATPQKETPVPSVKTPTQFVEPIDTSSKSPRVVEASTLQTQSSQGWAAFGLSTQDVEALVDEEIQLSQASQVRMSGQKMEKKLHGWWHWVR</sequence>
<feature type="region of interest" description="Disordered" evidence="1">
    <location>
        <begin position="272"/>
        <end position="300"/>
    </location>
</feature>
<feature type="compositionally biased region" description="Pro residues" evidence="1">
    <location>
        <begin position="128"/>
        <end position="147"/>
    </location>
</feature>
<dbReference type="AlphaFoldDB" id="A0A6G1I7M7"/>